<organism evidence="11 12">
    <name type="scientific">Acyrthosiphon pisum</name>
    <name type="common">Pea aphid</name>
    <dbReference type="NCBI Taxonomy" id="7029"/>
    <lineage>
        <taxon>Eukaryota</taxon>
        <taxon>Metazoa</taxon>
        <taxon>Ecdysozoa</taxon>
        <taxon>Arthropoda</taxon>
        <taxon>Hexapoda</taxon>
        <taxon>Insecta</taxon>
        <taxon>Pterygota</taxon>
        <taxon>Neoptera</taxon>
        <taxon>Paraneoptera</taxon>
        <taxon>Hemiptera</taxon>
        <taxon>Sternorrhyncha</taxon>
        <taxon>Aphidomorpha</taxon>
        <taxon>Aphidoidea</taxon>
        <taxon>Aphididae</taxon>
        <taxon>Macrosiphini</taxon>
        <taxon>Acyrthosiphon</taxon>
    </lineage>
</organism>
<feature type="domain" description="C2H2-type" evidence="10">
    <location>
        <begin position="299"/>
        <end position="326"/>
    </location>
</feature>
<keyword evidence="3" id="KW-0677">Repeat</keyword>
<dbReference type="GO" id="GO:0008270">
    <property type="term" value="F:zinc ion binding"/>
    <property type="evidence" value="ECO:0007669"/>
    <property type="project" value="UniProtKB-KW"/>
</dbReference>
<feature type="domain" description="C2H2-type" evidence="10">
    <location>
        <begin position="142"/>
        <end position="169"/>
    </location>
</feature>
<feature type="domain" description="C2H2-type" evidence="10">
    <location>
        <begin position="198"/>
        <end position="225"/>
    </location>
</feature>
<dbReference type="PROSITE" id="PS50157">
    <property type="entry name" value="ZINC_FINGER_C2H2_2"/>
    <property type="match status" value="5"/>
</dbReference>
<evidence type="ECO:0000313" key="11">
    <source>
        <dbReference type="EnsemblMetazoa" id="XP_008180690.1"/>
    </source>
</evidence>
<dbReference type="SUPFAM" id="SSF57667">
    <property type="entry name" value="beta-beta-alpha zinc fingers"/>
    <property type="match status" value="3"/>
</dbReference>
<dbReference type="GO" id="GO:0005634">
    <property type="term" value="C:nucleus"/>
    <property type="evidence" value="ECO:0007669"/>
    <property type="project" value="UniProtKB-SubCell"/>
</dbReference>
<dbReference type="Pfam" id="PF00096">
    <property type="entry name" value="zf-C2H2"/>
    <property type="match status" value="5"/>
</dbReference>
<evidence type="ECO:0000256" key="3">
    <source>
        <dbReference type="ARBA" id="ARBA00022737"/>
    </source>
</evidence>
<comment type="subcellular location">
    <subcellularLocation>
        <location evidence="1">Nucleus</location>
    </subcellularLocation>
</comment>
<evidence type="ECO:0000256" key="6">
    <source>
        <dbReference type="ARBA" id="ARBA00023015"/>
    </source>
</evidence>
<dbReference type="GO" id="GO:0000981">
    <property type="term" value="F:DNA-binding transcription factor activity, RNA polymerase II-specific"/>
    <property type="evidence" value="ECO:0007669"/>
    <property type="project" value="TreeGrafter"/>
</dbReference>
<evidence type="ECO:0000256" key="7">
    <source>
        <dbReference type="ARBA" id="ARBA00023163"/>
    </source>
</evidence>
<dbReference type="SMART" id="SM00355">
    <property type="entry name" value="ZnF_C2H2"/>
    <property type="match status" value="5"/>
</dbReference>
<keyword evidence="2" id="KW-0479">Metal-binding</keyword>
<dbReference type="OrthoDB" id="6583370at2759"/>
<dbReference type="EnsemblMetazoa" id="XM_008182470.3">
    <property type="protein sequence ID" value="XP_008180692.1"/>
    <property type="gene ID" value="LOC100573444"/>
</dbReference>
<dbReference type="RefSeq" id="XP_008180692.1">
    <property type="nucleotide sequence ID" value="XM_008182470.2"/>
</dbReference>
<feature type="domain" description="C2H2-type" evidence="10">
    <location>
        <begin position="170"/>
        <end position="197"/>
    </location>
</feature>
<evidence type="ECO:0000313" key="12">
    <source>
        <dbReference type="Proteomes" id="UP000007819"/>
    </source>
</evidence>
<dbReference type="PANTHER" id="PTHR24394:SF29">
    <property type="entry name" value="MYONEURIN"/>
    <property type="match status" value="1"/>
</dbReference>
<keyword evidence="4 9" id="KW-0863">Zinc-finger</keyword>
<accession>A0A8R1WZH8</accession>
<dbReference type="GO" id="GO:0003677">
    <property type="term" value="F:DNA binding"/>
    <property type="evidence" value="ECO:0007669"/>
    <property type="project" value="UniProtKB-KW"/>
</dbReference>
<dbReference type="Gene3D" id="3.30.160.60">
    <property type="entry name" value="Classic Zinc Finger"/>
    <property type="match status" value="5"/>
</dbReference>
<reference evidence="11" key="2">
    <citation type="submission" date="2022-06" db="UniProtKB">
        <authorList>
            <consortium name="EnsemblMetazoa"/>
        </authorList>
    </citation>
    <scope>IDENTIFICATION</scope>
</reference>
<keyword evidence="6" id="KW-0805">Transcription regulation</keyword>
<evidence type="ECO:0000256" key="4">
    <source>
        <dbReference type="ARBA" id="ARBA00022771"/>
    </source>
</evidence>
<evidence type="ECO:0000256" key="8">
    <source>
        <dbReference type="ARBA" id="ARBA00023242"/>
    </source>
</evidence>
<dbReference type="EnsemblMetazoa" id="XM_016802499.2">
    <property type="protein sequence ID" value="XP_016657988.1"/>
    <property type="gene ID" value="LOC100573444"/>
</dbReference>
<dbReference type="FunFam" id="3.30.160.60:FF:000086">
    <property type="entry name" value="transcription factor E4F1 isoform X1"/>
    <property type="match status" value="1"/>
</dbReference>
<dbReference type="RefSeq" id="XP_008180690.1">
    <property type="nucleotide sequence ID" value="XM_008182468.2"/>
</dbReference>
<dbReference type="GeneID" id="100573444"/>
<dbReference type="KEGG" id="api:100573444"/>
<dbReference type="FunFam" id="3.30.160.60:FF:000340">
    <property type="entry name" value="zinc finger protein 473 isoform X1"/>
    <property type="match status" value="1"/>
</dbReference>
<dbReference type="FunFam" id="3.30.160.60:FF:000630">
    <property type="entry name" value="Zinc finger protein 180"/>
    <property type="match status" value="1"/>
</dbReference>
<dbReference type="RefSeq" id="XP_016657988.1">
    <property type="nucleotide sequence ID" value="XM_016802499.1"/>
</dbReference>
<feature type="domain" description="C2H2-type" evidence="10">
    <location>
        <begin position="271"/>
        <end position="298"/>
    </location>
</feature>
<evidence type="ECO:0000256" key="5">
    <source>
        <dbReference type="ARBA" id="ARBA00022833"/>
    </source>
</evidence>
<sequence length="326" mass="38080">MSRIISSIKCEQQNVYIKQEHNIDESTEYNDSNDGEFTYQCYRSVQDSKYTTENSETQIKTEVDISDDIIHESFFKRENYNCDPSIIMCHTPTTSYIKSESTNCNLNTKALTINLTPPEHKTALYEKKQYFSQIEIKSEKPYKCGICNKSFSLKGTLKTHLWIHLKIKPYKCFICYKSYSQASTLITHKITHKAEKPFNCDICKKSFAQKVNLKTHMMFHMGEKSNNKTCNKRISLKEFHTKTLTDENSNKSVICNRLLSRGTTLSVKQPYKCHICSKSFSYKGTLKTHLTIHNKEKPYKCHICSKSYSQKGYMKIHTRIHKRENP</sequence>
<proteinExistence type="predicted"/>
<evidence type="ECO:0000256" key="9">
    <source>
        <dbReference type="PROSITE-ProRule" id="PRU00042"/>
    </source>
</evidence>
<reference evidence="12" key="1">
    <citation type="submission" date="2010-06" db="EMBL/GenBank/DDBJ databases">
        <authorList>
            <person name="Jiang H."/>
            <person name="Abraham K."/>
            <person name="Ali S."/>
            <person name="Alsbrooks S.L."/>
            <person name="Anim B.N."/>
            <person name="Anosike U.S."/>
            <person name="Attaway T."/>
            <person name="Bandaranaike D.P."/>
            <person name="Battles P.K."/>
            <person name="Bell S.N."/>
            <person name="Bell A.V."/>
            <person name="Beltran B."/>
            <person name="Bickham C."/>
            <person name="Bustamante Y."/>
            <person name="Caleb T."/>
            <person name="Canada A."/>
            <person name="Cardenas V."/>
            <person name="Carter K."/>
            <person name="Chacko J."/>
            <person name="Chandrabose M.N."/>
            <person name="Chavez D."/>
            <person name="Chavez A."/>
            <person name="Chen L."/>
            <person name="Chu H.-S."/>
            <person name="Claassen K.J."/>
            <person name="Cockrell R."/>
            <person name="Collins M."/>
            <person name="Cooper J.A."/>
            <person name="Cree A."/>
            <person name="Curry S.M."/>
            <person name="Da Y."/>
            <person name="Dao M.D."/>
            <person name="Das B."/>
            <person name="Davila M.-L."/>
            <person name="Davy-Carroll L."/>
            <person name="Denson S."/>
            <person name="Dinh H."/>
            <person name="Ebong V.E."/>
            <person name="Edwards J.R."/>
            <person name="Egan A."/>
            <person name="El-Daye J."/>
            <person name="Escobedo L."/>
            <person name="Fernandez S."/>
            <person name="Fernando P.R."/>
            <person name="Flagg N."/>
            <person name="Forbes L.D."/>
            <person name="Fowler R.G."/>
            <person name="Fu Q."/>
            <person name="Gabisi R.A."/>
            <person name="Ganer J."/>
            <person name="Garbino Pronczuk A."/>
            <person name="Garcia R.M."/>
            <person name="Garner T."/>
            <person name="Garrett T.E."/>
            <person name="Gonzalez D.A."/>
            <person name="Hamid H."/>
            <person name="Hawkins E.S."/>
            <person name="Hirani K."/>
            <person name="Hogues M.E."/>
            <person name="Hollins B."/>
            <person name="Hsiao C.-H."/>
            <person name="Jabil R."/>
            <person name="James M.L."/>
            <person name="Jhangiani S.N."/>
            <person name="Johnson B."/>
            <person name="Johnson Q."/>
            <person name="Joshi V."/>
            <person name="Kalu J.B."/>
            <person name="Kam C."/>
            <person name="Kashfia A."/>
            <person name="Keebler J."/>
            <person name="Kisamo H."/>
            <person name="Kovar C.L."/>
            <person name="Lago L.A."/>
            <person name="Lai C.-Y."/>
            <person name="Laidlaw J."/>
            <person name="Lara F."/>
            <person name="Le T.-K."/>
            <person name="Lee S.L."/>
            <person name="Legall F.H."/>
            <person name="Lemon S.J."/>
            <person name="Lewis L.R."/>
            <person name="Li B."/>
            <person name="Liu Y."/>
            <person name="Liu Y.-S."/>
            <person name="Lopez J."/>
            <person name="Lozado R.J."/>
            <person name="Lu J."/>
            <person name="Madu R.C."/>
            <person name="Maheshwari M."/>
            <person name="Maheshwari R."/>
            <person name="Malloy K."/>
            <person name="Martinez E."/>
            <person name="Mathew T."/>
            <person name="Mercado I.C."/>
            <person name="Mercado C."/>
            <person name="Meyer B."/>
            <person name="Montgomery K."/>
            <person name="Morgan M.B."/>
            <person name="Munidasa M."/>
            <person name="Nazareth L.V."/>
            <person name="Nelson J."/>
            <person name="Ng B.M."/>
            <person name="Nguyen N.B."/>
            <person name="Nguyen P.Q."/>
            <person name="Nguyen T."/>
            <person name="Obregon M."/>
            <person name="Okwuonu G.O."/>
            <person name="Onwere C.G."/>
            <person name="Orozco G."/>
            <person name="Parra A."/>
            <person name="Patel S."/>
            <person name="Patil S."/>
            <person name="Perez A."/>
            <person name="Perez Y."/>
            <person name="Pham C."/>
            <person name="Primus E.L."/>
            <person name="Pu L.-L."/>
            <person name="Puazo M."/>
            <person name="Qin X."/>
            <person name="Quiroz J.B."/>
            <person name="Reese J."/>
            <person name="Richards S."/>
            <person name="Rives C.M."/>
            <person name="Robberts R."/>
            <person name="Ruiz S.J."/>
            <person name="Ruiz M.J."/>
            <person name="Santibanez J."/>
            <person name="Schneider B.W."/>
            <person name="Sisson I."/>
            <person name="Smith M."/>
            <person name="Sodergren E."/>
            <person name="Song X.-Z."/>
            <person name="Song B.B."/>
            <person name="Summersgill H."/>
            <person name="Thelus R."/>
            <person name="Thornton R.D."/>
            <person name="Trejos Z.Y."/>
            <person name="Usmani K."/>
            <person name="Vattathil S."/>
            <person name="Villasana D."/>
            <person name="Walker D.L."/>
            <person name="Wang S."/>
            <person name="Wang K."/>
            <person name="White C.S."/>
            <person name="Williams A.C."/>
            <person name="Williamson J."/>
            <person name="Wilson K."/>
            <person name="Woghiren I.O."/>
            <person name="Woodworth J.R."/>
            <person name="Worley K.C."/>
            <person name="Wright R.A."/>
            <person name="Wu W."/>
            <person name="Young L."/>
            <person name="Zhang L."/>
            <person name="Zhang J."/>
            <person name="Zhu Y."/>
            <person name="Muzny D.M."/>
            <person name="Weinstock G."/>
            <person name="Gibbs R.A."/>
        </authorList>
    </citation>
    <scope>NUCLEOTIDE SEQUENCE [LARGE SCALE GENOMIC DNA]</scope>
    <source>
        <strain evidence="12">LSR1</strain>
    </source>
</reference>
<keyword evidence="7" id="KW-0804">Transcription</keyword>
<dbReference type="FunFam" id="3.30.160.60:FF:000446">
    <property type="entry name" value="Zinc finger protein"/>
    <property type="match status" value="1"/>
</dbReference>
<dbReference type="FunFam" id="3.30.160.60:FF:001289">
    <property type="entry name" value="Zinc finger protein 574"/>
    <property type="match status" value="1"/>
</dbReference>
<dbReference type="Proteomes" id="UP000007819">
    <property type="component" value="Chromosome A2"/>
</dbReference>
<dbReference type="EnsemblMetazoa" id="XM_008182468.3">
    <property type="protein sequence ID" value="XP_008180690.1"/>
    <property type="gene ID" value="LOC100573444"/>
</dbReference>
<protein>
    <recommendedName>
        <fullName evidence="10">C2H2-type domain-containing protein</fullName>
    </recommendedName>
</protein>
<dbReference type="AlphaFoldDB" id="A0A8R1WZH8"/>
<dbReference type="InterPro" id="IPR036236">
    <property type="entry name" value="Znf_C2H2_sf"/>
</dbReference>
<keyword evidence="12" id="KW-1185">Reference proteome</keyword>
<evidence type="ECO:0000256" key="2">
    <source>
        <dbReference type="ARBA" id="ARBA00022723"/>
    </source>
</evidence>
<dbReference type="InterPro" id="IPR013087">
    <property type="entry name" value="Znf_C2H2_type"/>
</dbReference>
<evidence type="ECO:0000256" key="1">
    <source>
        <dbReference type="ARBA" id="ARBA00004123"/>
    </source>
</evidence>
<dbReference type="PANTHER" id="PTHR24394">
    <property type="entry name" value="ZINC FINGER PROTEIN"/>
    <property type="match status" value="1"/>
</dbReference>
<keyword evidence="5" id="KW-0862">Zinc</keyword>
<dbReference type="PROSITE" id="PS00028">
    <property type="entry name" value="ZINC_FINGER_C2H2_1"/>
    <property type="match status" value="5"/>
</dbReference>
<name>A0A8R1WZH8_ACYPI</name>
<evidence type="ECO:0000259" key="10">
    <source>
        <dbReference type="PROSITE" id="PS50157"/>
    </source>
</evidence>
<keyword evidence="8" id="KW-0539">Nucleus</keyword>